<feature type="non-terminal residue" evidence="1">
    <location>
        <position position="1"/>
    </location>
</feature>
<dbReference type="PANTHER" id="PTHR11439:SF489">
    <property type="entry name" value="RNA-DIRECTED DNA POLYMERASE"/>
    <property type="match status" value="1"/>
</dbReference>
<protein>
    <submittedName>
        <fullName evidence="1">Ribonuclease H-like domain-containing protein</fullName>
    </submittedName>
</protein>
<dbReference type="PANTHER" id="PTHR11439">
    <property type="entry name" value="GAG-POL-RELATED RETROTRANSPOSON"/>
    <property type="match status" value="1"/>
</dbReference>
<accession>A0A699KSA1</accession>
<organism evidence="1">
    <name type="scientific">Tanacetum cinerariifolium</name>
    <name type="common">Dalmatian daisy</name>
    <name type="synonym">Chrysanthemum cinerariifolium</name>
    <dbReference type="NCBI Taxonomy" id="118510"/>
    <lineage>
        <taxon>Eukaryota</taxon>
        <taxon>Viridiplantae</taxon>
        <taxon>Streptophyta</taxon>
        <taxon>Embryophyta</taxon>
        <taxon>Tracheophyta</taxon>
        <taxon>Spermatophyta</taxon>
        <taxon>Magnoliopsida</taxon>
        <taxon>eudicotyledons</taxon>
        <taxon>Gunneridae</taxon>
        <taxon>Pentapetalae</taxon>
        <taxon>asterids</taxon>
        <taxon>campanulids</taxon>
        <taxon>Asterales</taxon>
        <taxon>Asteraceae</taxon>
        <taxon>Asteroideae</taxon>
        <taxon>Anthemideae</taxon>
        <taxon>Anthemidinae</taxon>
        <taxon>Tanacetum</taxon>
    </lineage>
</organism>
<evidence type="ECO:0000313" key="1">
    <source>
        <dbReference type="EMBL" id="GFB07259.1"/>
    </source>
</evidence>
<comment type="caution">
    <text evidence="1">The sequence shown here is derived from an EMBL/GenBank/DDBJ whole genome shotgun (WGS) entry which is preliminary data.</text>
</comment>
<dbReference type="EMBL" id="BKCJ010546093">
    <property type="protein sequence ID" value="GFB07259.1"/>
    <property type="molecule type" value="Genomic_DNA"/>
</dbReference>
<reference evidence="1" key="1">
    <citation type="journal article" date="2019" name="Sci. Rep.">
        <title>Draft genome of Tanacetum cinerariifolium, the natural source of mosquito coil.</title>
        <authorList>
            <person name="Yamashiro T."/>
            <person name="Shiraishi A."/>
            <person name="Satake H."/>
            <person name="Nakayama K."/>
        </authorList>
    </citation>
    <scope>NUCLEOTIDE SEQUENCE</scope>
</reference>
<name>A0A699KSA1_TANCI</name>
<dbReference type="AlphaFoldDB" id="A0A699KSA1"/>
<proteinExistence type="predicted"/>
<dbReference type="CDD" id="cd09272">
    <property type="entry name" value="RNase_HI_RT_Ty1"/>
    <property type="match status" value="1"/>
</dbReference>
<sequence length="136" mass="15382">RMHSPLQTHFNVGLRNLKMNLGSGNMCWGYVCISCGNLISWKNKKQSTLSISLAEAEYRCMAFITCKVVWLINLLKDLNVEDLLPVYLYCDSTSAIQIAANPVFHKKTKHFEIDVHLVREKVASGVIKIINVNSVE</sequence>
<gene>
    <name evidence="1" type="ORF">Tci_679230</name>
</gene>